<dbReference type="AlphaFoldDB" id="A0AAU9WBV9"/>
<evidence type="ECO:0000256" key="1">
    <source>
        <dbReference type="ARBA" id="ARBA00004651"/>
    </source>
</evidence>
<name>A0AAU9WBV9_9CNID</name>
<evidence type="ECO:0000256" key="5">
    <source>
        <dbReference type="ARBA" id="ARBA00023040"/>
    </source>
</evidence>
<keyword evidence="12" id="KW-1185">Reference proteome</keyword>
<dbReference type="GO" id="GO:0004930">
    <property type="term" value="F:G protein-coupled receptor activity"/>
    <property type="evidence" value="ECO:0007669"/>
    <property type="project" value="UniProtKB-KW"/>
</dbReference>
<organism evidence="11 12">
    <name type="scientific">Pocillopora meandrina</name>
    <dbReference type="NCBI Taxonomy" id="46732"/>
    <lineage>
        <taxon>Eukaryota</taxon>
        <taxon>Metazoa</taxon>
        <taxon>Cnidaria</taxon>
        <taxon>Anthozoa</taxon>
        <taxon>Hexacorallia</taxon>
        <taxon>Scleractinia</taxon>
        <taxon>Astrocoeniina</taxon>
        <taxon>Pocilloporidae</taxon>
        <taxon>Pocillopora</taxon>
    </lineage>
</organism>
<feature type="transmembrane region" description="Helical" evidence="9">
    <location>
        <begin position="38"/>
        <end position="60"/>
    </location>
</feature>
<gene>
    <name evidence="11" type="ORF">PMEA_00002867</name>
</gene>
<dbReference type="Gene3D" id="1.20.1070.10">
    <property type="entry name" value="Rhodopsin 7-helix transmembrane proteins"/>
    <property type="match status" value="2"/>
</dbReference>
<feature type="domain" description="G-protein coupled receptors family 1 profile" evidence="10">
    <location>
        <begin position="334"/>
        <end position="439"/>
    </location>
</feature>
<feature type="transmembrane region" description="Helical" evidence="9">
    <location>
        <begin position="72"/>
        <end position="93"/>
    </location>
</feature>
<dbReference type="GO" id="GO:0005886">
    <property type="term" value="C:plasma membrane"/>
    <property type="evidence" value="ECO:0007669"/>
    <property type="project" value="UniProtKB-SubCell"/>
</dbReference>
<dbReference type="EMBL" id="CALNXJ010000011">
    <property type="protein sequence ID" value="CAH3109175.1"/>
    <property type="molecule type" value="Genomic_DNA"/>
</dbReference>
<dbReference type="InterPro" id="IPR050569">
    <property type="entry name" value="TAAR"/>
</dbReference>
<evidence type="ECO:0000256" key="7">
    <source>
        <dbReference type="ARBA" id="ARBA00023170"/>
    </source>
</evidence>
<evidence type="ECO:0000256" key="2">
    <source>
        <dbReference type="ARBA" id="ARBA00022475"/>
    </source>
</evidence>
<keyword evidence="4 9" id="KW-1133">Transmembrane helix</keyword>
<keyword evidence="3 9" id="KW-0812">Transmembrane</keyword>
<comment type="subcellular location">
    <subcellularLocation>
        <location evidence="1">Cell membrane</location>
        <topology evidence="1">Multi-pass membrane protein</topology>
    </subcellularLocation>
</comment>
<evidence type="ECO:0000256" key="6">
    <source>
        <dbReference type="ARBA" id="ARBA00023136"/>
    </source>
</evidence>
<feature type="domain" description="G-protein coupled receptors family 1 profile" evidence="10">
    <location>
        <begin position="18"/>
        <end position="269"/>
    </location>
</feature>
<keyword evidence="6 9" id="KW-0472">Membrane</keyword>
<dbReference type="InterPro" id="IPR000276">
    <property type="entry name" value="GPCR_Rhodpsn"/>
</dbReference>
<accession>A0AAU9WBV9</accession>
<proteinExistence type="predicted"/>
<keyword evidence="7" id="KW-0675">Receptor</keyword>
<feature type="transmembrane region" description="Helical" evidence="9">
    <location>
        <begin position="6"/>
        <end position="26"/>
    </location>
</feature>
<dbReference type="PANTHER" id="PTHR24249">
    <property type="entry name" value="HISTAMINE RECEPTOR-RELATED G-PROTEIN COUPLED RECEPTOR"/>
    <property type="match status" value="1"/>
</dbReference>
<dbReference type="PROSITE" id="PS50262">
    <property type="entry name" value="G_PROTEIN_RECEP_F1_2"/>
    <property type="match status" value="2"/>
</dbReference>
<feature type="transmembrane region" description="Helical" evidence="9">
    <location>
        <begin position="149"/>
        <end position="175"/>
    </location>
</feature>
<evidence type="ECO:0000259" key="10">
    <source>
        <dbReference type="PROSITE" id="PS50262"/>
    </source>
</evidence>
<evidence type="ECO:0000256" key="3">
    <source>
        <dbReference type="ARBA" id="ARBA00022692"/>
    </source>
</evidence>
<dbReference type="Pfam" id="PF00001">
    <property type="entry name" value="7tm_1"/>
    <property type="match status" value="1"/>
</dbReference>
<evidence type="ECO:0000256" key="9">
    <source>
        <dbReference type="SAM" id="Phobius"/>
    </source>
</evidence>
<dbReference type="Proteomes" id="UP001159428">
    <property type="component" value="Unassembled WGS sequence"/>
</dbReference>
<feature type="transmembrane region" description="Helical" evidence="9">
    <location>
        <begin position="114"/>
        <end position="137"/>
    </location>
</feature>
<evidence type="ECO:0000256" key="4">
    <source>
        <dbReference type="ARBA" id="ARBA00022989"/>
    </source>
</evidence>
<sequence length="439" mass="50260">MDIDWIVGWFFTFFGLLGNSWIIFIVAKRRRLQTTTNWFILSLAVADLGVTCGHFPASMICNVLVNTCNNDVRIITAFFFLEASALCLTAMIGERYIAIVYSLKYVRLMTTKNTIIIIATCWAIPFLLLVYELIIYLTSIDYYAIGTPIFVAIYTALLLVLPTILCFVAHLQILVITQKRSREMRVLFKQVRFNVEANSVKIMGVRNVGIKTSTVRLVTALVIIFIACCGLEIRAYICTYFNLCNVSDHELAATNLLLLANSTLNPLVYAFLKEDIKRETKALLCRRREPKLRPFQDGFSSSLVWLETSGSFQSLLKGEDYRQPQIGSFFLWWWPICVSICVADKCDYGVRIIITFAFFFRDVSSMGLIAMVAERYIAIAHSLKYVRVFTTTRRTFMIIAICWVIPFLFNAFFLSKASIEKSLHFFVIYTVLFELLPAL</sequence>
<evidence type="ECO:0000313" key="11">
    <source>
        <dbReference type="EMBL" id="CAH3109175.1"/>
    </source>
</evidence>
<feature type="transmembrane region" description="Helical" evidence="9">
    <location>
        <begin position="394"/>
        <end position="415"/>
    </location>
</feature>
<evidence type="ECO:0000313" key="12">
    <source>
        <dbReference type="Proteomes" id="UP001159428"/>
    </source>
</evidence>
<keyword evidence="5" id="KW-0297">G-protein coupled receptor</keyword>
<protein>
    <recommendedName>
        <fullName evidence="10">G-protein coupled receptors family 1 profile domain-containing protein</fullName>
    </recommendedName>
</protein>
<dbReference type="PRINTS" id="PR00237">
    <property type="entry name" value="GPCRRHODOPSN"/>
</dbReference>
<evidence type="ECO:0000256" key="8">
    <source>
        <dbReference type="ARBA" id="ARBA00023224"/>
    </source>
</evidence>
<comment type="caution">
    <text evidence="11">The sequence shown here is derived from an EMBL/GenBank/DDBJ whole genome shotgun (WGS) entry which is preliminary data.</text>
</comment>
<keyword evidence="8" id="KW-0807">Transducer</keyword>
<dbReference type="SUPFAM" id="SSF81321">
    <property type="entry name" value="Family A G protein-coupled receptor-like"/>
    <property type="match status" value="2"/>
</dbReference>
<dbReference type="InterPro" id="IPR017452">
    <property type="entry name" value="GPCR_Rhodpsn_7TM"/>
</dbReference>
<dbReference type="CDD" id="cd00637">
    <property type="entry name" value="7tm_classA_rhodopsin-like"/>
    <property type="match status" value="2"/>
</dbReference>
<feature type="transmembrane region" description="Helical" evidence="9">
    <location>
        <begin position="252"/>
        <end position="272"/>
    </location>
</feature>
<feature type="transmembrane region" description="Helical" evidence="9">
    <location>
        <begin position="215"/>
        <end position="237"/>
    </location>
</feature>
<reference evidence="11 12" key="1">
    <citation type="submission" date="2022-05" db="EMBL/GenBank/DDBJ databases">
        <authorList>
            <consortium name="Genoscope - CEA"/>
            <person name="William W."/>
        </authorList>
    </citation>
    <scope>NUCLEOTIDE SEQUENCE [LARGE SCALE GENOMIC DNA]</scope>
</reference>
<dbReference type="PANTHER" id="PTHR24249:SF372">
    <property type="entry name" value="G-PROTEIN COUPLED RECEPTORS FAMILY 1 PROFILE DOMAIN-CONTAINING PROTEIN"/>
    <property type="match status" value="1"/>
</dbReference>
<keyword evidence="2" id="KW-1003">Cell membrane</keyword>